<dbReference type="AlphaFoldDB" id="A0A167VLW6"/>
<evidence type="ECO:0000256" key="1">
    <source>
        <dbReference type="SAM" id="MobiDB-lite"/>
    </source>
</evidence>
<proteinExistence type="predicted"/>
<dbReference type="Proteomes" id="UP000076532">
    <property type="component" value="Unassembled WGS sequence"/>
</dbReference>
<dbReference type="OrthoDB" id="9995434at2759"/>
<name>A0A167VLW6_9AGAM</name>
<reference evidence="2 3" key="1">
    <citation type="journal article" date="2016" name="Mol. Biol. Evol.">
        <title>Comparative Genomics of Early-Diverging Mushroom-Forming Fungi Provides Insights into the Origins of Lignocellulose Decay Capabilities.</title>
        <authorList>
            <person name="Nagy L.G."/>
            <person name="Riley R."/>
            <person name="Tritt A."/>
            <person name="Adam C."/>
            <person name="Daum C."/>
            <person name="Floudas D."/>
            <person name="Sun H."/>
            <person name="Yadav J.S."/>
            <person name="Pangilinan J."/>
            <person name="Larsson K.H."/>
            <person name="Matsuura K."/>
            <person name="Barry K."/>
            <person name="Labutti K."/>
            <person name="Kuo R."/>
            <person name="Ohm R.A."/>
            <person name="Bhattacharya S.S."/>
            <person name="Shirouzu T."/>
            <person name="Yoshinaga Y."/>
            <person name="Martin F.M."/>
            <person name="Grigoriev I.V."/>
            <person name="Hibbett D.S."/>
        </authorList>
    </citation>
    <scope>NUCLEOTIDE SEQUENCE [LARGE SCALE GENOMIC DNA]</scope>
    <source>
        <strain evidence="2 3">CBS 109695</strain>
    </source>
</reference>
<evidence type="ECO:0000313" key="3">
    <source>
        <dbReference type="Proteomes" id="UP000076532"/>
    </source>
</evidence>
<protein>
    <submittedName>
        <fullName evidence="2">Uncharacterized protein</fullName>
    </submittedName>
</protein>
<gene>
    <name evidence="2" type="ORF">FIBSPDRAFT_967521</name>
</gene>
<accession>A0A167VLW6</accession>
<dbReference type="InterPro" id="IPR029149">
    <property type="entry name" value="Creatin/AminoP/Spt16_N"/>
</dbReference>
<dbReference type="Gene3D" id="3.40.350.10">
    <property type="entry name" value="Creatinase/prolidase N-terminal domain"/>
    <property type="match status" value="1"/>
</dbReference>
<sequence length="113" mass="12757">MLLDERMLLYPRYAAFLPSFSLDADADLRLSDKPRLHSRHRNDLRRLMTKYVFDYCIVPSEDAHQLEYVAETDISTGSSGQDIVSNDGIPELDPNWHDGPKTGSASSSLKVSE</sequence>
<keyword evidence="3" id="KW-1185">Reference proteome</keyword>
<feature type="compositionally biased region" description="Polar residues" evidence="1">
    <location>
        <begin position="103"/>
        <end position="113"/>
    </location>
</feature>
<evidence type="ECO:0000313" key="2">
    <source>
        <dbReference type="EMBL" id="KZP05153.1"/>
    </source>
</evidence>
<feature type="region of interest" description="Disordered" evidence="1">
    <location>
        <begin position="76"/>
        <end position="113"/>
    </location>
</feature>
<dbReference type="EMBL" id="KV417858">
    <property type="protein sequence ID" value="KZP05153.1"/>
    <property type="molecule type" value="Genomic_DNA"/>
</dbReference>
<organism evidence="2 3">
    <name type="scientific">Athelia psychrophila</name>
    <dbReference type="NCBI Taxonomy" id="1759441"/>
    <lineage>
        <taxon>Eukaryota</taxon>
        <taxon>Fungi</taxon>
        <taxon>Dikarya</taxon>
        <taxon>Basidiomycota</taxon>
        <taxon>Agaricomycotina</taxon>
        <taxon>Agaricomycetes</taxon>
        <taxon>Agaricomycetidae</taxon>
        <taxon>Atheliales</taxon>
        <taxon>Atheliaceae</taxon>
        <taxon>Athelia</taxon>
    </lineage>
</organism>